<gene>
    <name evidence="2" type="ORF">PFISCL1PPCAC_4098</name>
</gene>
<dbReference type="EMBL" id="BTSY01000002">
    <property type="protein sequence ID" value="GMT12801.1"/>
    <property type="molecule type" value="Genomic_DNA"/>
</dbReference>
<comment type="caution">
    <text evidence="2">The sequence shown here is derived from an EMBL/GenBank/DDBJ whole genome shotgun (WGS) entry which is preliminary data.</text>
</comment>
<feature type="non-terminal residue" evidence="2">
    <location>
        <position position="1"/>
    </location>
</feature>
<dbReference type="AlphaFoldDB" id="A0AAV5V223"/>
<proteinExistence type="predicted"/>
<feature type="signal peptide" evidence="1">
    <location>
        <begin position="1"/>
        <end position="18"/>
    </location>
</feature>
<keyword evidence="3" id="KW-1185">Reference proteome</keyword>
<feature type="chain" id="PRO_5043360852" evidence="1">
    <location>
        <begin position="19"/>
        <end position="91"/>
    </location>
</feature>
<reference evidence="2" key="1">
    <citation type="submission" date="2023-10" db="EMBL/GenBank/DDBJ databases">
        <title>Genome assembly of Pristionchus species.</title>
        <authorList>
            <person name="Yoshida K."/>
            <person name="Sommer R.J."/>
        </authorList>
    </citation>
    <scope>NUCLEOTIDE SEQUENCE</scope>
    <source>
        <strain evidence="2">RS5133</strain>
    </source>
</reference>
<protein>
    <submittedName>
        <fullName evidence="2">Uncharacterized protein</fullName>
    </submittedName>
</protein>
<feature type="non-terminal residue" evidence="2">
    <location>
        <position position="91"/>
    </location>
</feature>
<keyword evidence="1" id="KW-0732">Signal</keyword>
<evidence type="ECO:0000313" key="3">
    <source>
        <dbReference type="Proteomes" id="UP001432322"/>
    </source>
</evidence>
<organism evidence="2 3">
    <name type="scientific">Pristionchus fissidentatus</name>
    <dbReference type="NCBI Taxonomy" id="1538716"/>
    <lineage>
        <taxon>Eukaryota</taxon>
        <taxon>Metazoa</taxon>
        <taxon>Ecdysozoa</taxon>
        <taxon>Nematoda</taxon>
        <taxon>Chromadorea</taxon>
        <taxon>Rhabditida</taxon>
        <taxon>Rhabditina</taxon>
        <taxon>Diplogasteromorpha</taxon>
        <taxon>Diplogasteroidea</taxon>
        <taxon>Neodiplogasteridae</taxon>
        <taxon>Pristionchus</taxon>
    </lineage>
</organism>
<name>A0AAV5V223_9BILA</name>
<sequence length="91" mass="10519">VPPLFFLLSLLSVEATDGKDDYMKLKPCRNCMLPKIFSPAWMGVDVVKLTSRPCKWIECEGNLELYVNGKNYHMNKLMCYNGVFRSVQDMH</sequence>
<accession>A0AAV5V223</accession>
<evidence type="ECO:0000313" key="2">
    <source>
        <dbReference type="EMBL" id="GMT12801.1"/>
    </source>
</evidence>
<dbReference type="Proteomes" id="UP001432322">
    <property type="component" value="Unassembled WGS sequence"/>
</dbReference>
<evidence type="ECO:0000256" key="1">
    <source>
        <dbReference type="SAM" id="SignalP"/>
    </source>
</evidence>